<dbReference type="GO" id="GO:0008171">
    <property type="term" value="F:O-methyltransferase activity"/>
    <property type="evidence" value="ECO:0007669"/>
    <property type="project" value="InterPro"/>
</dbReference>
<evidence type="ECO:0000256" key="3">
    <source>
        <dbReference type="ARBA" id="ARBA00022691"/>
    </source>
</evidence>
<evidence type="ECO:0000256" key="4">
    <source>
        <dbReference type="ARBA" id="ARBA00023453"/>
    </source>
</evidence>
<dbReference type="InterPro" id="IPR002935">
    <property type="entry name" value="SAM_O-MeTrfase"/>
</dbReference>
<dbReference type="EMBL" id="CAJNIZ010045843">
    <property type="protein sequence ID" value="CAE7731666.1"/>
    <property type="molecule type" value="Genomic_DNA"/>
</dbReference>
<dbReference type="PANTHER" id="PTHR10509:SF14">
    <property type="entry name" value="CAFFEOYL-COA O-METHYLTRANSFERASE 3-RELATED"/>
    <property type="match status" value="1"/>
</dbReference>
<evidence type="ECO:0000313" key="6">
    <source>
        <dbReference type="Proteomes" id="UP000649617"/>
    </source>
</evidence>
<keyword evidence="6" id="KW-1185">Reference proteome</keyword>
<name>A0A812X9T4_SYMPI</name>
<organism evidence="5 6">
    <name type="scientific">Symbiodinium pilosum</name>
    <name type="common">Dinoflagellate</name>
    <dbReference type="NCBI Taxonomy" id="2952"/>
    <lineage>
        <taxon>Eukaryota</taxon>
        <taxon>Sar</taxon>
        <taxon>Alveolata</taxon>
        <taxon>Dinophyceae</taxon>
        <taxon>Suessiales</taxon>
        <taxon>Symbiodiniaceae</taxon>
        <taxon>Symbiodinium</taxon>
    </lineage>
</organism>
<keyword evidence="3" id="KW-0949">S-adenosyl-L-methionine</keyword>
<reference evidence="5" key="1">
    <citation type="submission" date="2021-02" db="EMBL/GenBank/DDBJ databases">
        <authorList>
            <person name="Dougan E. K."/>
            <person name="Rhodes N."/>
            <person name="Thang M."/>
            <person name="Chan C."/>
        </authorList>
    </citation>
    <scope>NUCLEOTIDE SEQUENCE</scope>
</reference>
<dbReference type="PANTHER" id="PTHR10509">
    <property type="entry name" value="O-METHYLTRANSFERASE-RELATED"/>
    <property type="match status" value="1"/>
</dbReference>
<protein>
    <submittedName>
        <fullName evidence="5">CCOAOMT2 protein</fullName>
    </submittedName>
</protein>
<dbReference type="PROSITE" id="PS51682">
    <property type="entry name" value="SAM_OMT_I"/>
    <property type="match status" value="2"/>
</dbReference>
<gene>
    <name evidence="5" type="primary">CCOAOMT2</name>
    <name evidence="5" type="ORF">SPIL2461_LOCUS21001</name>
</gene>
<dbReference type="Pfam" id="PF01596">
    <property type="entry name" value="Methyltransf_3"/>
    <property type="match status" value="2"/>
</dbReference>
<dbReference type="GO" id="GO:0032259">
    <property type="term" value="P:methylation"/>
    <property type="evidence" value="ECO:0007669"/>
    <property type="project" value="UniProtKB-KW"/>
</dbReference>
<evidence type="ECO:0000313" key="5">
    <source>
        <dbReference type="EMBL" id="CAE7731666.1"/>
    </source>
</evidence>
<dbReference type="OrthoDB" id="10251242at2759"/>
<keyword evidence="1" id="KW-0489">Methyltransferase</keyword>
<dbReference type="CDD" id="cd02440">
    <property type="entry name" value="AdoMet_MTases"/>
    <property type="match status" value="1"/>
</dbReference>
<keyword evidence="2" id="KW-0808">Transferase</keyword>
<dbReference type="InterPro" id="IPR029063">
    <property type="entry name" value="SAM-dependent_MTases_sf"/>
</dbReference>
<proteinExistence type="inferred from homology"/>
<dbReference type="InterPro" id="IPR050362">
    <property type="entry name" value="Cation-dep_OMT"/>
</dbReference>
<dbReference type="Gene3D" id="3.40.50.150">
    <property type="entry name" value="Vaccinia Virus protein VP39"/>
    <property type="match status" value="2"/>
</dbReference>
<dbReference type="Proteomes" id="UP000649617">
    <property type="component" value="Unassembled WGS sequence"/>
</dbReference>
<sequence>MSTDPTEAQFMKMLTFMKQPKQVLEIGMFTGYGAMAIAEALPADGKITSLDIDPYLKTWVEDVSKDFPEGAKHEIVVGPALDSLQTIEGKYDLVFIDANKAEYKAYVETLMERDLLAKDVMIIADNTLYVGYPMLSETYDTQPARRGFGDAVREFNAWVRDHPKLEQVIVPIRDGVSMIRLKCLSTSRPPLVKAAVAWKSPHGKVPFLYLHYSLFAMANQSSGSKGYVGRFDGTQAEQVTMTTHDKEESMAARGTRGRSAAKWSIFSERIEGLAKEMYMLVGSLDPYVRDHSTAEGPAMAAIHKKMDETDWKSLAESKTTMFSYGEEMSTDPIEAQFLKMLTFMKQPKQVLEIGMFAGYGAMAIAEALPADGKITSLDIDPFLKTWVEDVAKN</sequence>
<dbReference type="AlphaFoldDB" id="A0A812X9T4"/>
<evidence type="ECO:0000256" key="2">
    <source>
        <dbReference type="ARBA" id="ARBA00022679"/>
    </source>
</evidence>
<dbReference type="SUPFAM" id="SSF53335">
    <property type="entry name" value="S-adenosyl-L-methionine-dependent methyltransferases"/>
    <property type="match status" value="2"/>
</dbReference>
<comment type="caution">
    <text evidence="5">The sequence shown here is derived from an EMBL/GenBank/DDBJ whole genome shotgun (WGS) entry which is preliminary data.</text>
</comment>
<comment type="similarity">
    <text evidence="4">Belongs to the class I-like SAM-binding methyltransferase superfamily. Cation-dependent O-methyltransferase family.</text>
</comment>
<dbReference type="GO" id="GO:0008757">
    <property type="term" value="F:S-adenosylmethionine-dependent methyltransferase activity"/>
    <property type="evidence" value="ECO:0007669"/>
    <property type="project" value="TreeGrafter"/>
</dbReference>
<evidence type="ECO:0000256" key="1">
    <source>
        <dbReference type="ARBA" id="ARBA00022603"/>
    </source>
</evidence>
<accession>A0A812X9T4</accession>